<dbReference type="InParanoid" id="A0A0L0HP26"/>
<protein>
    <recommendedName>
        <fullName evidence="1">Cytidyltransferase-like domain-containing protein</fullName>
    </recommendedName>
</protein>
<dbReference type="Pfam" id="PF01467">
    <property type="entry name" value="CTP_transf_like"/>
    <property type="match status" value="1"/>
</dbReference>
<dbReference type="Gene3D" id="3.40.50.620">
    <property type="entry name" value="HUPs"/>
    <property type="match status" value="1"/>
</dbReference>
<evidence type="ECO:0000313" key="3">
    <source>
        <dbReference type="Proteomes" id="UP000053201"/>
    </source>
</evidence>
<name>A0A0L0HP26_SPIPD</name>
<dbReference type="AlphaFoldDB" id="A0A0L0HP26"/>
<dbReference type="PANTHER" id="PTHR10695">
    <property type="entry name" value="DEPHOSPHO-COA KINASE-RELATED"/>
    <property type="match status" value="1"/>
</dbReference>
<dbReference type="EMBL" id="KQ257452">
    <property type="protein sequence ID" value="KND02808.1"/>
    <property type="molecule type" value="Genomic_DNA"/>
</dbReference>
<dbReference type="PANTHER" id="PTHR10695:SF46">
    <property type="entry name" value="BIFUNCTIONAL COENZYME A SYNTHASE-RELATED"/>
    <property type="match status" value="1"/>
</dbReference>
<keyword evidence="3" id="KW-1185">Reference proteome</keyword>
<dbReference type="OrthoDB" id="330671at2759"/>
<gene>
    <name evidence="2" type="ORF">SPPG_01889</name>
</gene>
<dbReference type="SUPFAM" id="SSF52374">
    <property type="entry name" value="Nucleotidylyl transferase"/>
    <property type="match status" value="1"/>
</dbReference>
<dbReference type="InterPro" id="IPR014729">
    <property type="entry name" value="Rossmann-like_a/b/a_fold"/>
</dbReference>
<dbReference type="FunCoup" id="A0A0L0HP26">
    <property type="interactions" value="24"/>
</dbReference>
<dbReference type="InterPro" id="IPR004821">
    <property type="entry name" value="Cyt_trans-like"/>
</dbReference>
<dbReference type="STRING" id="645134.A0A0L0HP26"/>
<dbReference type="GO" id="GO:0015937">
    <property type="term" value="P:coenzyme A biosynthetic process"/>
    <property type="evidence" value="ECO:0007669"/>
    <property type="project" value="TreeGrafter"/>
</dbReference>
<dbReference type="Proteomes" id="UP000053201">
    <property type="component" value="Unassembled WGS sequence"/>
</dbReference>
<dbReference type="OMA" id="WIRQYLA"/>
<dbReference type="eggNOG" id="KOG3351">
    <property type="taxonomic scope" value="Eukaryota"/>
</dbReference>
<proteinExistence type="predicted"/>
<accession>A0A0L0HP26</accession>
<dbReference type="RefSeq" id="XP_016610847.1">
    <property type="nucleotide sequence ID" value="XM_016750200.1"/>
</dbReference>
<evidence type="ECO:0000313" key="2">
    <source>
        <dbReference type="EMBL" id="KND02808.1"/>
    </source>
</evidence>
<organism evidence="2 3">
    <name type="scientific">Spizellomyces punctatus (strain DAOM BR117)</name>
    <dbReference type="NCBI Taxonomy" id="645134"/>
    <lineage>
        <taxon>Eukaryota</taxon>
        <taxon>Fungi</taxon>
        <taxon>Fungi incertae sedis</taxon>
        <taxon>Chytridiomycota</taxon>
        <taxon>Chytridiomycota incertae sedis</taxon>
        <taxon>Chytridiomycetes</taxon>
        <taxon>Spizellomycetales</taxon>
        <taxon>Spizellomycetaceae</taxon>
        <taxon>Spizellomyces</taxon>
    </lineage>
</organism>
<dbReference type="GeneID" id="27685523"/>
<dbReference type="VEuPathDB" id="FungiDB:SPPG_01889"/>
<dbReference type="GO" id="GO:0004140">
    <property type="term" value="F:dephospho-CoA kinase activity"/>
    <property type="evidence" value="ECO:0007669"/>
    <property type="project" value="TreeGrafter"/>
</dbReference>
<evidence type="ECO:0000259" key="1">
    <source>
        <dbReference type="Pfam" id="PF01467"/>
    </source>
</evidence>
<feature type="domain" description="Cytidyltransferase-like" evidence="1">
    <location>
        <begin position="191"/>
        <end position="339"/>
    </location>
</feature>
<reference evidence="2 3" key="1">
    <citation type="submission" date="2009-08" db="EMBL/GenBank/DDBJ databases">
        <title>The Genome Sequence of Spizellomyces punctatus strain DAOM BR117.</title>
        <authorList>
            <consortium name="The Broad Institute Genome Sequencing Platform"/>
            <person name="Russ C."/>
            <person name="Cuomo C."/>
            <person name="Shea T."/>
            <person name="Young S.K."/>
            <person name="Zeng Q."/>
            <person name="Koehrsen M."/>
            <person name="Haas B."/>
            <person name="Borodovsky M."/>
            <person name="Guigo R."/>
            <person name="Alvarado L."/>
            <person name="Berlin A."/>
            <person name="Bochicchio J."/>
            <person name="Borenstein D."/>
            <person name="Chapman S."/>
            <person name="Chen Z."/>
            <person name="Engels R."/>
            <person name="Freedman E."/>
            <person name="Gellesch M."/>
            <person name="Goldberg J."/>
            <person name="Griggs A."/>
            <person name="Gujja S."/>
            <person name="Heiman D."/>
            <person name="Hepburn T."/>
            <person name="Howarth C."/>
            <person name="Jen D."/>
            <person name="Larson L."/>
            <person name="Lewis B."/>
            <person name="Mehta T."/>
            <person name="Park D."/>
            <person name="Pearson M."/>
            <person name="Roberts A."/>
            <person name="Saif S."/>
            <person name="Shenoy N."/>
            <person name="Sisk P."/>
            <person name="Stolte C."/>
            <person name="Sykes S."/>
            <person name="Thomson T."/>
            <person name="Walk T."/>
            <person name="White J."/>
            <person name="Yandava C."/>
            <person name="Burger G."/>
            <person name="Gray M.W."/>
            <person name="Holland P.W.H."/>
            <person name="King N."/>
            <person name="Lang F.B.F."/>
            <person name="Roger A.J."/>
            <person name="Ruiz-Trillo I."/>
            <person name="Lander E."/>
            <person name="Nusbaum C."/>
        </authorList>
    </citation>
    <scope>NUCLEOTIDE SEQUENCE [LARGE SCALE GENOMIC DNA]</scope>
    <source>
        <strain evidence="2 3">DAOM BR117</strain>
    </source>
</reference>
<sequence length="348" mass="38388">MPSPLPQSEQDQRRPHSLLLPLSLPTLSSTLTRSLNLITASITQLCIPKPTSPPQLTIILSSPDLTSTTHTPVQKWGEIQSLLCKLYTAASNTAYGLHVPLVNVDIIFEGWCGYDPWLAEDVDGFVGYPEDQVLLATVNVRRGKDNLQHLHLIEIPEPDIADIDEPISNPSPPLSSTTAGDRPAAYDHVALGGTFDHLHSGHKILLTAAAWLTRTRLVCGVMDLSPDRLSRKKASSKMEPLEFRLANVRAFLNRIRGTKIAYDVVPISDEYGPTRYDATLQAIVGSAETLKGCEAVNTLRKEQGLNPLDIYTINVISPKSANVDRDNMRLKISSTAIRQYLEEQDRNT</sequence>